<dbReference type="RefSeq" id="WP_277417421.1">
    <property type="nucleotide sequence ID" value="NZ_CP119083.1"/>
</dbReference>
<evidence type="ECO:0000259" key="8">
    <source>
        <dbReference type="PROSITE" id="PS51007"/>
    </source>
</evidence>
<dbReference type="EMBL" id="CP119083">
    <property type="protein sequence ID" value="WEF34749.1"/>
    <property type="molecule type" value="Genomic_DNA"/>
</dbReference>
<evidence type="ECO:0000256" key="4">
    <source>
        <dbReference type="ARBA" id="ARBA00022982"/>
    </source>
</evidence>
<proteinExistence type="predicted"/>
<feature type="signal peptide" evidence="7">
    <location>
        <begin position="1"/>
        <end position="22"/>
    </location>
</feature>
<evidence type="ECO:0000256" key="3">
    <source>
        <dbReference type="ARBA" id="ARBA00022723"/>
    </source>
</evidence>
<keyword evidence="1" id="KW-0813">Transport</keyword>
<evidence type="ECO:0000256" key="7">
    <source>
        <dbReference type="SAM" id="SignalP"/>
    </source>
</evidence>
<feature type="chain" id="PRO_5045544277" evidence="7">
    <location>
        <begin position="23"/>
        <end position="127"/>
    </location>
</feature>
<evidence type="ECO:0000256" key="1">
    <source>
        <dbReference type="ARBA" id="ARBA00022448"/>
    </source>
</evidence>
<keyword evidence="7" id="KW-0732">Signal</keyword>
<dbReference type="InterPro" id="IPR009056">
    <property type="entry name" value="Cyt_c-like_dom"/>
</dbReference>
<dbReference type="InterPro" id="IPR036909">
    <property type="entry name" value="Cyt_c-like_dom_sf"/>
</dbReference>
<accession>A0ABY8BKF6</accession>
<dbReference type="PROSITE" id="PS51007">
    <property type="entry name" value="CYTC"/>
    <property type="match status" value="1"/>
</dbReference>
<keyword evidence="3 6" id="KW-0479">Metal-binding</keyword>
<name>A0ABY8BKF6_9BURK</name>
<feature type="domain" description="Cytochrome c" evidence="8">
    <location>
        <begin position="27"/>
        <end position="127"/>
    </location>
</feature>
<gene>
    <name evidence="9" type="ORF">PX653_08295</name>
</gene>
<dbReference type="Pfam" id="PF00034">
    <property type="entry name" value="Cytochrom_C"/>
    <property type="match status" value="1"/>
</dbReference>
<evidence type="ECO:0000313" key="10">
    <source>
        <dbReference type="Proteomes" id="UP001216510"/>
    </source>
</evidence>
<reference evidence="9 10" key="1">
    <citation type="submission" date="2023-02" db="EMBL/GenBank/DDBJ databases">
        <title>Gemone sequence of Telluria chitinolytica ACM 3522T.</title>
        <authorList>
            <person name="Frediansyah A."/>
            <person name="Miess H."/>
            <person name="Gross H."/>
        </authorList>
    </citation>
    <scope>NUCLEOTIDE SEQUENCE [LARGE SCALE GENOMIC DNA]</scope>
    <source>
        <strain evidence="9 10">ACM 3522</strain>
    </source>
</reference>
<evidence type="ECO:0000256" key="5">
    <source>
        <dbReference type="ARBA" id="ARBA00023004"/>
    </source>
</evidence>
<protein>
    <submittedName>
        <fullName evidence="9">Cytochrome c family protein</fullName>
    </submittedName>
</protein>
<dbReference type="Gene3D" id="1.10.760.10">
    <property type="entry name" value="Cytochrome c-like domain"/>
    <property type="match status" value="1"/>
</dbReference>
<keyword evidence="2 6" id="KW-0349">Heme</keyword>
<evidence type="ECO:0000256" key="6">
    <source>
        <dbReference type="PROSITE-ProRule" id="PRU00433"/>
    </source>
</evidence>
<evidence type="ECO:0000256" key="2">
    <source>
        <dbReference type="ARBA" id="ARBA00022617"/>
    </source>
</evidence>
<keyword evidence="5 6" id="KW-0408">Iron</keyword>
<dbReference type="SUPFAM" id="SSF46626">
    <property type="entry name" value="Cytochrome c"/>
    <property type="match status" value="1"/>
</dbReference>
<dbReference type="PRINTS" id="PR00604">
    <property type="entry name" value="CYTCHRMECIAB"/>
</dbReference>
<organism evidence="9 10">
    <name type="scientific">Pseudoduganella chitinolytica</name>
    <dbReference type="NCBI Taxonomy" id="34070"/>
    <lineage>
        <taxon>Bacteria</taxon>
        <taxon>Pseudomonadati</taxon>
        <taxon>Pseudomonadota</taxon>
        <taxon>Betaproteobacteria</taxon>
        <taxon>Burkholderiales</taxon>
        <taxon>Oxalobacteraceae</taxon>
        <taxon>Telluria group</taxon>
        <taxon>Pseudoduganella</taxon>
    </lineage>
</organism>
<keyword evidence="10" id="KW-1185">Reference proteome</keyword>
<dbReference type="InterPro" id="IPR002327">
    <property type="entry name" value="Cyt_c_1A/1B"/>
</dbReference>
<sequence>MLRPATSILLAMSIALPLPLLAATPPGDPAAGAGAFRKCASCHQVGPSARAVFGPHLNGIVGRRAGATGDYAYSPALKRSGIVWDEAALARFLRDPDDMVPGTKMRFWGIRDERQIANLLAYLRQYP</sequence>
<dbReference type="PANTHER" id="PTHR11961">
    <property type="entry name" value="CYTOCHROME C"/>
    <property type="match status" value="1"/>
</dbReference>
<dbReference type="Proteomes" id="UP001216510">
    <property type="component" value="Chromosome"/>
</dbReference>
<keyword evidence="4" id="KW-0249">Electron transport</keyword>
<evidence type="ECO:0000313" key="9">
    <source>
        <dbReference type="EMBL" id="WEF34749.1"/>
    </source>
</evidence>